<dbReference type="AlphaFoldDB" id="A0ABD2NEY2"/>
<name>A0ABD2NEY2_9CUCU</name>
<organism evidence="2 3">
    <name type="scientific">Cryptolaemus montrouzieri</name>
    <dbReference type="NCBI Taxonomy" id="559131"/>
    <lineage>
        <taxon>Eukaryota</taxon>
        <taxon>Metazoa</taxon>
        <taxon>Ecdysozoa</taxon>
        <taxon>Arthropoda</taxon>
        <taxon>Hexapoda</taxon>
        <taxon>Insecta</taxon>
        <taxon>Pterygota</taxon>
        <taxon>Neoptera</taxon>
        <taxon>Endopterygota</taxon>
        <taxon>Coleoptera</taxon>
        <taxon>Polyphaga</taxon>
        <taxon>Cucujiformia</taxon>
        <taxon>Coccinelloidea</taxon>
        <taxon>Coccinellidae</taxon>
        <taxon>Scymninae</taxon>
        <taxon>Scymnini</taxon>
        <taxon>Cryptolaemus</taxon>
    </lineage>
</organism>
<feature type="region of interest" description="Disordered" evidence="1">
    <location>
        <begin position="18"/>
        <end position="45"/>
    </location>
</feature>
<dbReference type="EMBL" id="JABFTP020000103">
    <property type="protein sequence ID" value="KAL3277323.1"/>
    <property type="molecule type" value="Genomic_DNA"/>
</dbReference>
<proteinExistence type="predicted"/>
<sequence length="80" mass="9011">MIITIVYKHFRSAWESVPSDKQTLEERTSPSLLEEERYKSQEPSTIKTTCRGQENLGYMTSASTQELASTCPGIKNVLKG</sequence>
<feature type="compositionally biased region" description="Basic and acidic residues" evidence="1">
    <location>
        <begin position="22"/>
        <end position="40"/>
    </location>
</feature>
<comment type="caution">
    <text evidence="2">The sequence shown here is derived from an EMBL/GenBank/DDBJ whole genome shotgun (WGS) entry which is preliminary data.</text>
</comment>
<evidence type="ECO:0000313" key="3">
    <source>
        <dbReference type="Proteomes" id="UP001516400"/>
    </source>
</evidence>
<reference evidence="2 3" key="1">
    <citation type="journal article" date="2021" name="BMC Biol.">
        <title>Horizontally acquired antibacterial genes associated with adaptive radiation of ladybird beetles.</title>
        <authorList>
            <person name="Li H.S."/>
            <person name="Tang X.F."/>
            <person name="Huang Y.H."/>
            <person name="Xu Z.Y."/>
            <person name="Chen M.L."/>
            <person name="Du X.Y."/>
            <person name="Qiu B.Y."/>
            <person name="Chen P.T."/>
            <person name="Zhang W."/>
            <person name="Slipinski A."/>
            <person name="Escalona H.E."/>
            <person name="Waterhouse R.M."/>
            <person name="Zwick A."/>
            <person name="Pang H."/>
        </authorList>
    </citation>
    <scope>NUCLEOTIDE SEQUENCE [LARGE SCALE GENOMIC DNA]</scope>
    <source>
        <strain evidence="2">SYSU2018</strain>
    </source>
</reference>
<dbReference type="Proteomes" id="UP001516400">
    <property type="component" value="Unassembled WGS sequence"/>
</dbReference>
<accession>A0ABD2NEY2</accession>
<protein>
    <submittedName>
        <fullName evidence="2">Uncharacterized protein</fullName>
    </submittedName>
</protein>
<keyword evidence="3" id="KW-1185">Reference proteome</keyword>
<evidence type="ECO:0000256" key="1">
    <source>
        <dbReference type="SAM" id="MobiDB-lite"/>
    </source>
</evidence>
<evidence type="ECO:0000313" key="2">
    <source>
        <dbReference type="EMBL" id="KAL3277323.1"/>
    </source>
</evidence>
<gene>
    <name evidence="2" type="ORF">HHI36_012674</name>
</gene>